<organism evidence="2 3">
    <name type="scientific">Streptomyces graminofaciens</name>
    <dbReference type="NCBI Taxonomy" id="68212"/>
    <lineage>
        <taxon>Bacteria</taxon>
        <taxon>Bacillati</taxon>
        <taxon>Actinomycetota</taxon>
        <taxon>Actinomycetes</taxon>
        <taxon>Kitasatosporales</taxon>
        <taxon>Streptomycetaceae</taxon>
        <taxon>Streptomyces</taxon>
    </lineage>
</organism>
<dbReference type="EMBL" id="AP018448">
    <property type="protein sequence ID" value="BBC29033.1"/>
    <property type="molecule type" value="Genomic_DNA"/>
</dbReference>
<dbReference type="RefSeq" id="WP_286247003.1">
    <property type="nucleotide sequence ID" value="NZ_AP018448.1"/>
</dbReference>
<feature type="compositionally biased region" description="Basic and acidic residues" evidence="1">
    <location>
        <begin position="1"/>
        <end position="12"/>
    </location>
</feature>
<evidence type="ECO:0008006" key="4">
    <source>
        <dbReference type="Google" id="ProtNLM"/>
    </source>
</evidence>
<evidence type="ECO:0000313" key="3">
    <source>
        <dbReference type="Proteomes" id="UP001321542"/>
    </source>
</evidence>
<proteinExistence type="predicted"/>
<dbReference type="Proteomes" id="UP001321542">
    <property type="component" value="Chromosome"/>
</dbReference>
<evidence type="ECO:0000256" key="1">
    <source>
        <dbReference type="SAM" id="MobiDB-lite"/>
    </source>
</evidence>
<feature type="region of interest" description="Disordered" evidence="1">
    <location>
        <begin position="1"/>
        <end position="24"/>
    </location>
</feature>
<keyword evidence="3" id="KW-1185">Reference proteome</keyword>
<reference evidence="2 3" key="2">
    <citation type="journal article" date="2023" name="ChemBioChem">
        <title>Acyltransferase Domain Exchange between Two Independent Type I Polyketide Synthases in the Same Producer Strain of Macrolide Antibiotics.</title>
        <authorList>
            <person name="Kudo F."/>
            <person name="Kishikawa K."/>
            <person name="Tsuboi K."/>
            <person name="Kido T."/>
            <person name="Usui T."/>
            <person name="Hashimoto J."/>
            <person name="Shin-Ya K."/>
            <person name="Miyanaga A."/>
            <person name="Eguchi T."/>
        </authorList>
    </citation>
    <scope>NUCLEOTIDE SEQUENCE [LARGE SCALE GENOMIC DNA]</scope>
    <source>
        <strain evidence="2 3">A-8890</strain>
    </source>
</reference>
<reference evidence="2 3" key="1">
    <citation type="journal article" date="2010" name="ChemBioChem">
        <title>Cloning and characterization of the biosynthetic gene cluster of 16-membered macrolide antibiotic FD-891: involvement of a dual functional cytochrome P450 monooxygenase catalyzing epoxidation and hydroxylation.</title>
        <authorList>
            <person name="Kudo F."/>
            <person name="Motegi A."/>
            <person name="Mizoue K."/>
            <person name="Eguchi T."/>
        </authorList>
    </citation>
    <scope>NUCLEOTIDE SEQUENCE [LARGE SCALE GENOMIC DNA]</scope>
    <source>
        <strain evidence="2 3">A-8890</strain>
    </source>
</reference>
<gene>
    <name evidence="2" type="ORF">SGFS_003240</name>
</gene>
<protein>
    <recommendedName>
        <fullName evidence="4">Transposase</fullName>
    </recommendedName>
</protein>
<name>A0ABN5V6W6_9ACTN</name>
<accession>A0ABN5V6W6</accession>
<sequence length="55" mass="6142">MAETQPQHDRRQLQAMAPQYARRHTRGKPADLAVAVLFPDGAAWISCQPWPTAEA</sequence>
<evidence type="ECO:0000313" key="2">
    <source>
        <dbReference type="EMBL" id="BBC29033.1"/>
    </source>
</evidence>